<evidence type="ECO:0000313" key="2">
    <source>
        <dbReference type="Proteomes" id="UP000789833"/>
    </source>
</evidence>
<proteinExistence type="predicted"/>
<comment type="caution">
    <text evidence="1">The sequence shown here is derived from an EMBL/GenBank/DDBJ whole genome shotgun (WGS) entry which is preliminary data.</text>
</comment>
<sequence length="48" mass="5768">MITRELTEKQMLDIIELLKKHEKLVKATIEKYFLGCIELAYYLPKRRG</sequence>
<gene>
    <name evidence="1" type="ORF">BACCIP111883_03057</name>
</gene>
<reference evidence="1 2" key="1">
    <citation type="submission" date="2021-10" db="EMBL/GenBank/DDBJ databases">
        <authorList>
            <person name="Criscuolo A."/>
        </authorList>
    </citation>
    <scope>NUCLEOTIDE SEQUENCE [LARGE SCALE GENOMIC DNA]</scope>
    <source>
        <strain evidence="2">CIP 111883</strain>
    </source>
</reference>
<evidence type="ECO:0000313" key="1">
    <source>
        <dbReference type="EMBL" id="CAG9622266.1"/>
    </source>
</evidence>
<accession>A0ABM8YQY9</accession>
<dbReference type="EMBL" id="CAKJTJ010000019">
    <property type="protein sequence ID" value="CAG9622266.1"/>
    <property type="molecule type" value="Genomic_DNA"/>
</dbReference>
<evidence type="ECO:0008006" key="3">
    <source>
        <dbReference type="Google" id="ProtNLM"/>
    </source>
</evidence>
<protein>
    <recommendedName>
        <fullName evidence="3">Transposase</fullName>
    </recommendedName>
</protein>
<organism evidence="1 2">
    <name type="scientific">Sutcliffiella rhizosphaerae</name>
    <dbReference type="NCBI Taxonomy" id="2880967"/>
    <lineage>
        <taxon>Bacteria</taxon>
        <taxon>Bacillati</taxon>
        <taxon>Bacillota</taxon>
        <taxon>Bacilli</taxon>
        <taxon>Bacillales</taxon>
        <taxon>Bacillaceae</taxon>
        <taxon>Sutcliffiella</taxon>
    </lineage>
</organism>
<keyword evidence="2" id="KW-1185">Reference proteome</keyword>
<dbReference type="Proteomes" id="UP000789833">
    <property type="component" value="Unassembled WGS sequence"/>
</dbReference>
<name>A0ABM8YQY9_9BACI</name>